<feature type="compositionally biased region" description="Basic and acidic residues" evidence="2">
    <location>
        <begin position="1134"/>
        <end position="1145"/>
    </location>
</feature>
<evidence type="ECO:0000256" key="2">
    <source>
        <dbReference type="SAM" id="MobiDB-lite"/>
    </source>
</evidence>
<keyword evidence="3" id="KW-1133">Transmembrane helix</keyword>
<proteinExistence type="predicted"/>
<feature type="domain" description="Outer membrane channel protein CpnT-like N-terminal" evidence="5">
    <location>
        <begin position="5"/>
        <end position="145"/>
    </location>
</feature>
<feature type="compositionally biased region" description="Basic and acidic residues" evidence="2">
    <location>
        <begin position="1183"/>
        <end position="1193"/>
    </location>
</feature>
<feature type="compositionally biased region" description="Polar residues" evidence="2">
    <location>
        <begin position="1364"/>
        <end position="1388"/>
    </location>
</feature>
<feature type="region of interest" description="Disordered" evidence="2">
    <location>
        <begin position="2551"/>
        <end position="2571"/>
    </location>
</feature>
<dbReference type="Pfam" id="PF15644">
    <property type="entry name" value="Gln_amidase"/>
    <property type="match status" value="1"/>
</dbReference>
<feature type="compositionally biased region" description="Basic and acidic residues" evidence="2">
    <location>
        <begin position="1242"/>
        <end position="1259"/>
    </location>
</feature>
<gene>
    <name evidence="6" type="ORF">FB559_1942</name>
</gene>
<sequence length="5220" mass="564020">MAIEVPEGVQGLFLVLTGEKWPTANEDVLREVGDAWGTASDRLENELGPYLVHVVQKIRSDFTGKSAIKFADMMAPYAADDPRYIPEAAAQFQQLKKFLLDASTQVEYTKIISIEELVLLIAQIAWAIAMAFWTDGASMTWLAARMAIVRFLLKTLWGRLILQFVLAEVFGIAFQLALDVLTQAIQFAKHTRTEWDVHATISAVEVGAVGGLLSIPFSAISHFVSHHLTTALSRVLSREIDISVLKPVVVRAVNDAARNLENTPITKVTKDIADNLLKTADKPLRVRIAEIGLPALIHMTEEGLHEAITEGTVMAMNGQGFQFNPFSFTSGVAGSIAGQVGHGIGHILATPKPVREGYSHLGESEGDSENRSLLGAEGRHSDESTLVSETPESRDSVDDPFDDRYAVSPTSLTRSSSTLSNDSSSSSSTVSSRSTSNGSPNATSNGRETPPPVPPKDRTPSSSSSSTSSTRTPSMNGGSQPSASSNHEQTASAGAETTRKGTSSNGTRDEGTARRPELGSKNPFREPSRSVENESAASRSELGSKNPFREASRSSTATPEGTSSSRSVEDESAASRSERDSANPSREASRSSAVTPKSTGTSPSREAAAGSNEARVGQEGTSSSQNGRPRDTSSSERTTRDNNPFRNRNETPAPASSPRSAPGAHTELPASVTRDAALVDATRLASVTAMDLPLSRRLVVEGEGTVPVEAAREAAQRTGVEVVARVDRAKAGHGRRQGVRWMSFPPDGGRPSLVRMTPGAITSPGWAQPRLGRDVVQRDYPWLPKINPLSVKRGDFLTNCLLAAIGVDLTLEEARLDPTEDPGLLPFYQVPPDARSPYEYLANMGKGDPVDVPGYQAIVEAVREAGPGSRGMVLVGKHGTDVDHIFNVVHDGNGIVFLDGQKGVQADLPASFRSLQFLPTSEDFPRHTIAVNPTPWQHGRFIGAETGDNGGDRTGGPFPGRGVRLGQTDGRGAAIPGVDNAVRKESAARRAEAEAKDTGKDTRGGWRPTTPRRLDPVTIADVLRGDTGQEPAARPEPFGGEGRRLGKGEGTGLPGLSEKERKEAKARRAEAQKKTAEGSGPAAKGRQAGRGGARDAVTISDLPPETKPERFPGTGHTLGKGDGKGTGIPGLSNEIREKSAAERPQRSPQGANPPGTTTEPFSGTGRTLADSDGTGTGIPGLTEEERLAAEARRAKAQQQEQTGEEEHERTGEDPIRPERFPGEGKAVGEGDGRGATIPGLDNETREKAAAERAKRPENRPKRRQVYTPPKKVTFADLREEETAGDRRGSSAGPRGRFQQQRGAGTVTLLEEQATPAKDTGSAGTGTASADLNTDESATTSKTTTGQAVENEGADNRGAPPPYSAASNGEGKSSAAESSTAQPSTAQPASTRPDETPSESSSRSSSPPPPYAASETAAQDKADDELAEARATLASLDRKQRETVIDQANFFVTDLNGQPAAADMGPNPAPVDRVALRVAAELATSGRESAERLARQLVHALAKPAPVPARVPRVAVDNERVDLARSTLSLLRKMSEKQTVEVLDEARVIVERLSGRRLALGKRGAAHQLTMVWLLAAAEIPWTGHQAAEDLAADLLGVPRSAPGSPSRWVKGFGNAARNDPGRARVTLGLRADVTAEGILAEADRILRETQPLGTGDERARRRDRLMIAAEIARSGPDAGRTLATELAAHAAASAGRAAKPRKKVAWADDVTDGDDTETKAESKGETKADDPAHVVRDEESAEEESEDEEWSDEESDDEDHEADLKPGHQDHTGDPAESIAPHQTAKTAFTASEHVPIEELYNQTRLGMVDGRTAALWLPGAPEEGPAFDVETLEKLSEVIPDGTVFVFGTVKDGKVVAGGREIPVEALAAIIAGRAPGTRPLLMMSGGGAVAEQLSRALDEPVLATPFEVRFDPEAGTVMSYRSAGVESEANEKAEARDTWFRVYTPGDSKGMPIFEGLSTPEKVKQSSDGNKDKKSGKKDKKGDNGSKGRKKKRGQPDDDDPGPETSSSLDPEHQKRPKRELPSKPPDSEDPGQPALKPIVVDPMVPAVGVPRAGLPMMAELIREVRDQLDASGARYAENDINLLAHRLLANYPYLLGEGKKNGTDGLMVPMGSAELLFTLNIDEPHELRNPGGSTLAPSELPAVDDEHHAVDTINATYATGAHVQTQSGQTGATRGALSLSFGVGVTPGILQVVKFSASISGTTNQSNRSTSHIADAEGGHVEDNRIDANLVSYTPHWSFKIRTTPNAKWEKQAIHRIEPEDDPGGKSPEKLLLWIPQHYLQLPPSDQVVAAGKGVQSKRLPAFYVASGLTNIPKLFDQIVEVLAEQGLDLPLNSLPRQELLHKLWNLNAHLDDAVNLPKGYRITLHNKYGRPIARVKVKSERVAEVSRRVGTTSDKAHIENVRTAIDGSSGGHTVTNTSSLTFPSVEFDLIPNPTGIKGLGLGVSTGLTYTSTNAEGVSTGRVGLNVLVPRNTSHTTAYSTRFDHVATVSVRGNRPDRARTTTDPVRGTALLRMPEAAAYDHGFSVDRGALKEPKPGHKNEWKQDAIRGTGRRDGDDEVTRTPPSWVRRGRGVGMGLVMVDDKTVDQLEKALKGELIDAGFLPADENDPFAGYSRTGHGNKTDSLIDNLELVDKMVSSRGLDSHYDQIHQDGMTFTLRKRTGGLGVDVDVDSARVTIKARRSRGQRPKFVRTTDEYHTVNLAMGMDSAGMSVAHSRKIAWGVKLKGLFFDLKGATMGMEWQRIVGATDSVNMLNNRPELLEYPGLVDEYALTSDYTVTIEYQHSGRLRRGVRNAEPIEVKGQVAKAFLLPLGTTEGPESAGPTPREVLDQGVVYFLDTTGARQEAGRALRDITGPAGTADLDVSTFASTIEMRSHMKEILAGEYTTDRPFDPGLFRDKFGAIDISGDMGTSRFTGATSDKFVLGVIKLWLTEGKLTDSNSTGWTWDQLDIAVGGPAGAATLTGEVDVNRHWQHNRSTSSGRSGGKELIQLDFNRVYSYQTTVNMQVRGRQEKHAKLWPSGTPRHHDNAMPGRVMVYLLPEPEALSRYADGTLPVSNAQLADAMARWKAGELKLSGDVVAKIMARWLNDAHTLPAGVTDDRAALAAALVEQHQIGGVGVVRSAKARDDFHTAYVRINPTAQRLAAPGDPYDTPPLPKALSDYLDNATPGEMSNEGLAEAMRAWSTGELPLGGDAVAAILLRWVRDVPTLPESLQHVDRDGLAQRLTRLNDAGGLPIRSLSLREQFNFAFWQSAGEAPVPYQHMEMPEYLTREDPNGRFLGHSGVQDLLYDNGRSTYDLVRAKVEAVAPGMLARGADVWTGDGRRIGKMQGTVDALQSIFARGRDQAMWEDVLAKGGYSIYLVHPVGWLLSDVVEINLSDVLTSQPEVYDFKPNTGLENYGHGYEGTSRSKSRDGAQAIVGKFAPGGPNEGGNTSLKAGEGHHRGTTHAENAVTEQTVYDWSGHYRVRLTHRLTVTARRLKMPGRPLNNLLMSGFQRWTLAGLSQSEEFDGTLNLQVPRALAEAGQIRGPAPLRDLRPAPKLPHNAYVTGLNIDLLPTGRSLLDELFGPRWYERMLGARANDENTRSSLSLPVLLSRSHLTNHVREAVGGGRYKLADNLFIPGDSTSRATMWLDGHLYDMQVVGRMKSGTGTGRYIKHQSGTTVSNSTDLNRLTPGYEVSGNGNIMDHKPETQQNTWNFADDGTRTTSMNQSSAGTENYRREQHAKEQGATLLLRMRGQFWLEAQKTGHHLHRRSVTTDGAPVRSDPVTGDVYVEMFEAQYEELRAEMAQHRREAQAELQNRVDPAQWNGLDAMEGIDLTSLLADAAAEGIDAFHAHDYVMGRIREEHGANRPLVLESERTERRRFHAIAQWAVATMTADLAEIRKTNPGEPDPVPLAGYRGAAALQPDELPAGLDEADVDDAITTMINAVNDLHERRPDNRHGDPARLPLEASVLSLDPVFLARDIAHELGAHVMTRVRRPDGTWQNRWADPSGRIHVFDPATFLVTLSPKDAMKAGLMSENLRRNAESHALDDAALGDAYNRSWNRQQTFEQEISAEITRRRERLEVIHPSLPGLFDRITEVLPDWAAEVTRLERQASALSPSVDERRDEVGRLDTRLGELKARREELTADPSQADALAEVSAQIAEAERARLPEQQRLRDVRAAFTGFARDLARANRQLKSATEVLGRMRAAMTASLDRSRKVWTEGYVRRVESDTGELEALAQQRRLEAAYGEWEADTADNAFTMIENMLREAGEGAASTVVRTNQAGTVHRFAAVNHNGRVRWFELPSGLSLSVRTPFDRQQGGTVESLDLRPDGGVIDPEHPRRRDGATRFAAEHASLLALATSHRGIGESPSSTPVRSRSAATMAEFAMAARALRAGSTVRSQPGSRPRSPEASRIIDLTAAETGQLPVDPHLYVHTDGHHGIGPAGLGNLDWRQVNAVSAYAPLLWLTHEDHGRPMTAEDVVRTDLPGAVVFLRDTADIADRAALAFVRLGRTTQRTGQLPTGLREGTWVWYDGPSGTGAMVATAGGFLLYTADGEEIAPQVDAAVRARFALGLYQYVIAPPPVGAHTGGPGDLDGGVHQPNFAATAKSTLLPTVAEDVPLPAVAASPQTTIDFPRPVDPQLYINNQGDYRVAAPGTAGEWHHLGGLSEYAPISWLLGSRESRGVTAADVVHDHDELEQAQVFLDAVARAQDGTEAIRSFLARVSGRTVEVVRALPAELPGDTWIYFVRADRQGIAAVVLADGHMQRLIDGTVHTSTSRMTGGMAGTFVIARPTAAARQTGRARSASEPRLAALKPKFTIGRDRSGSSGQKPADTSKRSSGTTTPKGTTKKAPAKPAPSGKAPAKKYVPPALKESTVEELAKLALEQEWMFEVDGVLESTLASRNLTAVEVPPDNNCFYHTLIAIAGPYLAVHVTGLQPARQDQVGIRENIRLLRGWLANRLEADFRVGAAGLPSRYADFFHLDDRTPVAKQQAAHVQRVRQMDSWNNEVGDAIVEVAARELGLPLTLIQARFDRDLGPAGPDRISFIRTPGHYRGARPTGPAAATFNTSTLTPAPAPTPADAGQILATRAGEQRQRLNDATTLLNQVLVSVTTLQANLPHVFRERARAERVAFRDADRGNGYGTVAAHLRAERRITDMRRAALNVEELIVELAIQFPVLLTQHPEIMQQLRRLLEDHLRRYAAANPTYLQRNPLILQLFPSLGGGQSSSS</sequence>
<feature type="compositionally biased region" description="Basic and acidic residues" evidence="2">
    <location>
        <begin position="2012"/>
        <end position="2024"/>
    </location>
</feature>
<feature type="region of interest" description="Disordered" evidence="2">
    <location>
        <begin position="3704"/>
        <end position="3724"/>
    </location>
</feature>
<protein>
    <submittedName>
        <fullName evidence="6">Papain fold toxin 1 (Glutamine deamidase) of polymorphic toxin system</fullName>
    </submittedName>
</protein>
<feature type="compositionally biased region" description="Basic and acidic residues" evidence="2">
    <location>
        <begin position="1276"/>
        <end position="1288"/>
    </location>
</feature>
<feature type="region of interest" description="Disordered" evidence="2">
    <location>
        <begin position="4788"/>
        <end position="4856"/>
    </location>
</feature>
<keyword evidence="1" id="KW-0175">Coiled coil</keyword>
<evidence type="ECO:0000256" key="1">
    <source>
        <dbReference type="SAM" id="Coils"/>
    </source>
</evidence>
<name>A0A543CH35_9ACTN</name>
<feature type="compositionally biased region" description="Polar residues" evidence="2">
    <location>
        <begin position="475"/>
        <end position="492"/>
    </location>
</feature>
<feature type="compositionally biased region" description="Basic and acidic residues" evidence="2">
    <location>
        <begin position="391"/>
        <end position="405"/>
    </location>
</feature>
<feature type="compositionally biased region" description="Basic and acidic residues" evidence="2">
    <location>
        <begin position="1057"/>
        <end position="1076"/>
    </location>
</feature>
<organism evidence="6 7">
    <name type="scientific">Actinoallomurus bryophytorum</name>
    <dbReference type="NCBI Taxonomy" id="1490222"/>
    <lineage>
        <taxon>Bacteria</taxon>
        <taxon>Bacillati</taxon>
        <taxon>Actinomycetota</taxon>
        <taxon>Actinomycetes</taxon>
        <taxon>Streptosporangiales</taxon>
        <taxon>Thermomonosporaceae</taxon>
        <taxon>Actinoallomurus</taxon>
    </lineage>
</organism>
<reference evidence="6 7" key="1">
    <citation type="submission" date="2019-06" db="EMBL/GenBank/DDBJ databases">
        <title>Sequencing the genomes of 1000 actinobacteria strains.</title>
        <authorList>
            <person name="Klenk H.-P."/>
        </authorList>
    </citation>
    <scope>NUCLEOTIDE SEQUENCE [LARGE SCALE GENOMIC DNA]</scope>
    <source>
        <strain evidence="6 7">DSM 102200</strain>
    </source>
</reference>
<feature type="compositionally biased region" description="Polar residues" evidence="2">
    <location>
        <begin position="583"/>
        <end position="604"/>
    </location>
</feature>
<feature type="compositionally biased region" description="Polar residues" evidence="2">
    <location>
        <begin position="3706"/>
        <end position="3717"/>
    </location>
</feature>
<feature type="compositionally biased region" description="Basic and acidic residues" evidence="2">
    <location>
        <begin position="1716"/>
        <end position="1738"/>
    </location>
</feature>
<dbReference type="InterPro" id="IPR028908">
    <property type="entry name" value="Tox-PL_dom"/>
</dbReference>
<keyword evidence="3" id="KW-0812">Transmembrane</keyword>
<feature type="compositionally biased region" description="Polar residues" evidence="2">
    <location>
        <begin position="1146"/>
        <end position="1165"/>
    </location>
</feature>
<feature type="compositionally biased region" description="Low complexity" evidence="2">
    <location>
        <begin position="652"/>
        <end position="664"/>
    </location>
</feature>
<feature type="compositionally biased region" description="Basic and acidic residues" evidence="2">
    <location>
        <begin position="507"/>
        <end position="532"/>
    </location>
</feature>
<feature type="compositionally biased region" description="Gly residues" evidence="2">
    <location>
        <begin position="948"/>
        <end position="959"/>
    </location>
</feature>
<feature type="compositionally biased region" description="Basic and acidic residues" evidence="2">
    <location>
        <begin position="1762"/>
        <end position="1774"/>
    </location>
</feature>
<feature type="region of interest" description="Disordered" evidence="2">
    <location>
        <begin position="356"/>
        <end position="671"/>
    </location>
</feature>
<feature type="compositionally biased region" description="Basic and acidic residues" evidence="2">
    <location>
        <begin position="1963"/>
        <end position="1975"/>
    </location>
</feature>
<evidence type="ECO:0000313" key="7">
    <source>
        <dbReference type="Proteomes" id="UP000316096"/>
    </source>
</evidence>
<feature type="region of interest" description="Disordered" evidence="2">
    <location>
        <begin position="4310"/>
        <end position="4330"/>
    </location>
</feature>
<dbReference type="InterPro" id="IPR039715">
    <property type="entry name" value="ZCCHC10"/>
</dbReference>
<evidence type="ECO:0000313" key="6">
    <source>
        <dbReference type="EMBL" id="TQL96414.1"/>
    </source>
</evidence>
<feature type="region of interest" description="Disordered" evidence="2">
    <location>
        <begin position="3420"/>
        <end position="3448"/>
    </location>
</feature>
<feature type="compositionally biased region" description="Basic and acidic residues" evidence="2">
    <location>
        <begin position="4315"/>
        <end position="4330"/>
    </location>
</feature>
<evidence type="ECO:0000259" key="4">
    <source>
        <dbReference type="Pfam" id="PF15644"/>
    </source>
</evidence>
<dbReference type="OrthoDB" id="2677932at2"/>
<feature type="region of interest" description="Disordered" evidence="2">
    <location>
        <begin position="937"/>
        <end position="1424"/>
    </location>
</feature>
<feature type="compositionally biased region" description="Basic and acidic residues" evidence="2">
    <location>
        <begin position="2551"/>
        <end position="2563"/>
    </location>
</feature>
<dbReference type="Pfam" id="PF25547">
    <property type="entry name" value="WXG100_2"/>
    <property type="match status" value="1"/>
</dbReference>
<feature type="compositionally biased region" description="Low complexity" evidence="2">
    <location>
        <begin position="1334"/>
        <end position="1344"/>
    </location>
</feature>
<dbReference type="EMBL" id="VFOZ01000001">
    <property type="protein sequence ID" value="TQL96414.1"/>
    <property type="molecule type" value="Genomic_DNA"/>
</dbReference>
<feature type="compositionally biased region" description="Low complexity" evidence="2">
    <location>
        <begin position="4846"/>
        <end position="4855"/>
    </location>
</feature>
<feature type="compositionally biased region" description="Gly residues" evidence="2">
    <location>
        <begin position="1116"/>
        <end position="1128"/>
    </location>
</feature>
<feature type="transmembrane region" description="Helical" evidence="3">
    <location>
        <begin position="117"/>
        <end position="144"/>
    </location>
</feature>
<feature type="transmembrane region" description="Helical" evidence="3">
    <location>
        <begin position="156"/>
        <end position="178"/>
    </location>
</feature>
<feature type="compositionally biased region" description="Polar residues" evidence="2">
    <location>
        <begin position="533"/>
        <end position="543"/>
    </location>
</feature>
<keyword evidence="3" id="KW-0472">Membrane</keyword>
<feature type="coiled-coil region" evidence="1">
    <location>
        <begin position="3775"/>
        <end position="3802"/>
    </location>
</feature>
<evidence type="ECO:0000256" key="3">
    <source>
        <dbReference type="SAM" id="Phobius"/>
    </source>
</evidence>
<feature type="compositionally biased region" description="Acidic residues" evidence="2">
    <location>
        <begin position="1739"/>
        <end position="1761"/>
    </location>
</feature>
<feature type="region of interest" description="Disordered" evidence="2">
    <location>
        <begin position="1692"/>
        <end position="1778"/>
    </location>
</feature>
<feature type="compositionally biased region" description="Basic and acidic residues" evidence="2">
    <location>
        <begin position="1204"/>
        <end position="1232"/>
    </location>
</feature>
<dbReference type="RefSeq" id="WP_141955273.1">
    <property type="nucleotide sequence ID" value="NZ_VFOZ01000001.1"/>
</dbReference>
<feature type="compositionally biased region" description="Low complexity" evidence="2">
    <location>
        <begin position="407"/>
        <end position="440"/>
    </location>
</feature>
<feature type="compositionally biased region" description="Basic and acidic residues" evidence="2">
    <location>
        <begin position="628"/>
        <end position="640"/>
    </location>
</feature>
<evidence type="ECO:0000259" key="5">
    <source>
        <dbReference type="Pfam" id="PF25547"/>
    </source>
</evidence>
<dbReference type="PANTHER" id="PTHR13491">
    <property type="entry name" value="ZCCHC10 PROTEIN"/>
    <property type="match status" value="1"/>
</dbReference>
<feature type="compositionally biased region" description="Polar residues" evidence="2">
    <location>
        <begin position="553"/>
        <end position="562"/>
    </location>
</feature>
<dbReference type="PANTHER" id="PTHR13491:SF0">
    <property type="entry name" value="ZINC FINGER CCHC DOMAIN-CONTAINING PROTEIN 10"/>
    <property type="match status" value="1"/>
</dbReference>
<feature type="compositionally biased region" description="Low complexity" evidence="2">
    <location>
        <begin position="460"/>
        <end position="474"/>
    </location>
</feature>
<feature type="region of interest" description="Disordered" evidence="2">
    <location>
        <begin position="1951"/>
        <end position="2042"/>
    </location>
</feature>
<dbReference type="Proteomes" id="UP000316096">
    <property type="component" value="Unassembled WGS sequence"/>
</dbReference>
<feature type="domain" description="Tox-PL" evidence="4">
    <location>
        <begin position="853"/>
        <end position="903"/>
    </location>
</feature>
<comment type="caution">
    <text evidence="6">The sequence shown here is derived from an EMBL/GenBank/DDBJ whole genome shotgun (WGS) entry which is preliminary data.</text>
</comment>
<accession>A0A543CH35</accession>
<keyword evidence="7" id="KW-1185">Reference proteome</keyword>
<dbReference type="InterPro" id="IPR057746">
    <property type="entry name" value="CpnT-like_N"/>
</dbReference>
<feature type="compositionally biased region" description="Basic and acidic residues" evidence="2">
    <location>
        <begin position="981"/>
        <end position="1004"/>
    </location>
</feature>